<evidence type="ECO:0000256" key="7">
    <source>
        <dbReference type="SAM" id="MobiDB-lite"/>
    </source>
</evidence>
<accession>A0ABR3TB68</accession>
<evidence type="ECO:0000313" key="10">
    <source>
        <dbReference type="Proteomes" id="UP001521116"/>
    </source>
</evidence>
<keyword evidence="5" id="KW-0805">Transcription regulation</keyword>
<evidence type="ECO:0000256" key="5">
    <source>
        <dbReference type="ARBA" id="ARBA00023015"/>
    </source>
</evidence>
<proteinExistence type="inferred from homology"/>
<protein>
    <recommendedName>
        <fullName evidence="8">Polycomb protein VEFS-Box domain-containing protein</fullName>
    </recommendedName>
</protein>
<keyword evidence="6" id="KW-0804">Transcription</keyword>
<evidence type="ECO:0000313" key="9">
    <source>
        <dbReference type="EMBL" id="KAL1636793.1"/>
    </source>
</evidence>
<comment type="similarity">
    <text evidence="1">Belongs to the VEFS (VRN2-EMF2-FIS2-SU(Z)12) family.</text>
</comment>
<keyword evidence="4" id="KW-0862">Zinc</keyword>
<gene>
    <name evidence="9" type="ORF">SLS56_000886</name>
</gene>
<keyword evidence="10" id="KW-1185">Reference proteome</keyword>
<evidence type="ECO:0000256" key="2">
    <source>
        <dbReference type="ARBA" id="ARBA00022723"/>
    </source>
</evidence>
<comment type="caution">
    <text evidence="9">The sequence shown here is derived from an EMBL/GenBank/DDBJ whole genome shotgun (WGS) entry which is preliminary data.</text>
</comment>
<dbReference type="Proteomes" id="UP001521116">
    <property type="component" value="Unassembled WGS sequence"/>
</dbReference>
<reference evidence="9 10" key="1">
    <citation type="submission" date="2024-02" db="EMBL/GenBank/DDBJ databases">
        <title>De novo assembly and annotation of 12 fungi associated with fruit tree decline syndrome in Ontario, Canada.</title>
        <authorList>
            <person name="Sulman M."/>
            <person name="Ellouze W."/>
            <person name="Ilyukhin E."/>
        </authorList>
    </citation>
    <scope>NUCLEOTIDE SEQUENCE [LARGE SCALE GENOMIC DNA]</scope>
    <source>
        <strain evidence="9 10">M1-105</strain>
    </source>
</reference>
<feature type="domain" description="Polycomb protein VEFS-Box" evidence="8">
    <location>
        <begin position="471"/>
        <end position="578"/>
    </location>
</feature>
<dbReference type="CDD" id="cd21552">
    <property type="entry name" value="VEFS-box_ctSUZ12-like"/>
    <property type="match status" value="1"/>
</dbReference>
<name>A0ABR3TB68_9PEZI</name>
<evidence type="ECO:0000256" key="3">
    <source>
        <dbReference type="ARBA" id="ARBA00022771"/>
    </source>
</evidence>
<evidence type="ECO:0000259" key="8">
    <source>
        <dbReference type="Pfam" id="PF09733"/>
    </source>
</evidence>
<evidence type="ECO:0000256" key="4">
    <source>
        <dbReference type="ARBA" id="ARBA00022833"/>
    </source>
</evidence>
<dbReference type="PANTHER" id="PTHR22597:SF0">
    <property type="entry name" value="POLYCOMB PROTEIN SUZ12"/>
    <property type="match status" value="1"/>
</dbReference>
<evidence type="ECO:0000256" key="1">
    <source>
        <dbReference type="ARBA" id="ARBA00007416"/>
    </source>
</evidence>
<sequence length="751" mass="84798">MVSSTEFRRYGGNGALYLTIDKARQRTFLRRNITKALEQHSQALRASKSGININMRHCASGRNWSIPDQKTLAVLAQKDKAVLKIDVKHLFPAKRKESGGNVGIFKKQVRLFTAECSLVFKLYAVIDKGRNEKKELHDVLYETHEATLQAYRSENGAKCFSVEMKEPLFISSDKLNIQHAQDKGYVMAMARSYMLTVNILFPNHEDMDMVVPILNNKRHAFPSKCGKIYAKLRKLPLCPADGQCAPMLMTLGGKAYDLDYEMEVDAGWETSKETALQAYNRTLSCVRGLQLPSLISEPATPAISTKIIRLAYTFKDQVRPKAIVLEGCLCLFCNRREYHSLDRLHHHFKTDHDMFTFKLDKAATNCAITEVGIEVDISDKYSDLRASNNVPDLREVSWVAPRRPFDLKAYLKGDNSWEENGLGLKRKHQHISKPDPLPQGSVQPKKPSAVRDMPRVEKRRYRVPKAPKGLRFFRTESKRPLEENEWLSESDDGISDDWLKLQRNLMTKGAETSMAAKIFMMKWDDYMQDEQLSGDTHAGDAVVRFARKYRAWLKTQDDIGNEFLRKTSELHRDSIICEEVFQACINLINGDGSMIDVVPVQNGRHRHTPSSTSKPNGVSPKLASPKIKRKYVPGGPGGGGRFIEVEDDGKRRKKKPKVGISWENLLNSSQRSVETIPTTQETDGDIVMVEEEAGQDNSTKPPLREESPRQPSFAVQSGCMCGKIVDNDPGAISCANLASTISLPHHMQQKC</sequence>
<feature type="region of interest" description="Disordered" evidence="7">
    <location>
        <begin position="427"/>
        <end position="455"/>
    </location>
</feature>
<keyword evidence="2" id="KW-0479">Metal-binding</keyword>
<keyword evidence="3" id="KW-0863">Zinc-finger</keyword>
<dbReference type="EMBL" id="JAJVDC020000005">
    <property type="protein sequence ID" value="KAL1636793.1"/>
    <property type="molecule type" value="Genomic_DNA"/>
</dbReference>
<dbReference type="InterPro" id="IPR019135">
    <property type="entry name" value="Polycomb_protein_VEFS-Box"/>
</dbReference>
<feature type="region of interest" description="Disordered" evidence="7">
    <location>
        <begin position="602"/>
        <end position="656"/>
    </location>
</feature>
<evidence type="ECO:0000256" key="6">
    <source>
        <dbReference type="ARBA" id="ARBA00023163"/>
    </source>
</evidence>
<dbReference type="PANTHER" id="PTHR22597">
    <property type="entry name" value="POLYCOMB GROUP PROTEIN"/>
    <property type="match status" value="1"/>
</dbReference>
<dbReference type="Pfam" id="PF09733">
    <property type="entry name" value="VEFS-Box"/>
    <property type="match status" value="1"/>
</dbReference>
<organism evidence="9 10">
    <name type="scientific">Neofusicoccum ribis</name>
    <dbReference type="NCBI Taxonomy" id="45134"/>
    <lineage>
        <taxon>Eukaryota</taxon>
        <taxon>Fungi</taxon>
        <taxon>Dikarya</taxon>
        <taxon>Ascomycota</taxon>
        <taxon>Pezizomycotina</taxon>
        <taxon>Dothideomycetes</taxon>
        <taxon>Dothideomycetes incertae sedis</taxon>
        <taxon>Botryosphaeriales</taxon>
        <taxon>Botryosphaeriaceae</taxon>
        <taxon>Neofusicoccum</taxon>
    </lineage>
</organism>